<proteinExistence type="predicted"/>
<comment type="caution">
    <text evidence="3">The sequence shown here is derived from an EMBL/GenBank/DDBJ whole genome shotgun (WGS) entry which is preliminary data.</text>
</comment>
<dbReference type="InterPro" id="IPR046797">
    <property type="entry name" value="PDDEXK_12"/>
</dbReference>
<evidence type="ECO:0000313" key="3">
    <source>
        <dbReference type="EMBL" id="KAJ4188403.1"/>
    </source>
</evidence>
<feature type="compositionally biased region" description="Polar residues" evidence="1">
    <location>
        <begin position="133"/>
        <end position="142"/>
    </location>
</feature>
<name>A0A9W8R5B6_9HYPO</name>
<dbReference type="AlphaFoldDB" id="A0A9W8R5B6"/>
<evidence type="ECO:0000256" key="1">
    <source>
        <dbReference type="SAM" id="MobiDB-lite"/>
    </source>
</evidence>
<reference evidence="3" key="1">
    <citation type="submission" date="2022-09" db="EMBL/GenBank/DDBJ databases">
        <title>Fusarium specimens isolated from Avocado Roots.</title>
        <authorList>
            <person name="Stajich J."/>
            <person name="Roper C."/>
            <person name="Heimlech-Rivalta G."/>
        </authorList>
    </citation>
    <scope>NUCLEOTIDE SEQUENCE</scope>
    <source>
        <strain evidence="3">A02</strain>
    </source>
</reference>
<evidence type="ECO:0000313" key="4">
    <source>
        <dbReference type="Proteomes" id="UP001152087"/>
    </source>
</evidence>
<feature type="compositionally biased region" description="Low complexity" evidence="1">
    <location>
        <begin position="111"/>
        <end position="132"/>
    </location>
</feature>
<feature type="region of interest" description="Disordered" evidence="1">
    <location>
        <begin position="102"/>
        <end position="142"/>
    </location>
</feature>
<evidence type="ECO:0000259" key="2">
    <source>
        <dbReference type="Pfam" id="PF20516"/>
    </source>
</evidence>
<accession>A0A9W8R5B6</accession>
<dbReference type="Pfam" id="PF20516">
    <property type="entry name" value="PDDEXK_12"/>
    <property type="match status" value="1"/>
</dbReference>
<protein>
    <recommendedName>
        <fullName evidence="2">PD-(D/E)XK nuclease-like domain-containing protein</fullName>
    </recommendedName>
</protein>
<keyword evidence="4" id="KW-1185">Reference proteome</keyword>
<organism evidence="3 4">
    <name type="scientific">Fusarium falciforme</name>
    <dbReference type="NCBI Taxonomy" id="195108"/>
    <lineage>
        <taxon>Eukaryota</taxon>
        <taxon>Fungi</taxon>
        <taxon>Dikarya</taxon>
        <taxon>Ascomycota</taxon>
        <taxon>Pezizomycotina</taxon>
        <taxon>Sordariomycetes</taxon>
        <taxon>Hypocreomycetidae</taxon>
        <taxon>Hypocreales</taxon>
        <taxon>Nectriaceae</taxon>
        <taxon>Fusarium</taxon>
        <taxon>Fusarium solani species complex</taxon>
    </lineage>
</organism>
<gene>
    <name evidence="3" type="ORF">NW755_006563</name>
</gene>
<dbReference type="Proteomes" id="UP001152087">
    <property type="component" value="Unassembled WGS sequence"/>
</dbReference>
<feature type="domain" description="PD-(D/E)XK nuclease-like" evidence="2">
    <location>
        <begin position="207"/>
        <end position="305"/>
    </location>
</feature>
<sequence length="305" mass="34275">MRIAAVPSVEEPSYVDYGFGSDEFIFSGCHRFQITRLPVTEQEEPQIQIELQHLRCNPQKNQPSLAEYIERFHYVYAKMLFANGIQALLSMPPRSFVIPEALDADTPPQAPSVASSSRLSSSKASSKASEISRNSSPTKQLRNAELQQTGFARASFEDGEQPAPLERLAQRLRDIEEGDGILPRDLQSDIAGERVRPWMFGGKPQFGASDLPGVRTVRKIHRLARRCFKENLAESSWSNDVHSQILEWMMRDSPNSDNELLDYRCCLTAGVIKAYRPEHAPSKMVDFCICVQPGTDSPHHEAIQS</sequence>
<dbReference type="EMBL" id="JAOQAV010000015">
    <property type="protein sequence ID" value="KAJ4188403.1"/>
    <property type="molecule type" value="Genomic_DNA"/>
</dbReference>